<sequence length="171" mass="18870">MLIRSGSRHGAELETRRRGRRSGGEKEREERQERRKKTRDKAQINQMMERKCFPVGCPCSLPPNAGRAGGDHQATRRAPGWAAPYWLVVVVSSGIAMIPCCALGTVRQEHKRKKDAGPYVHTQKFLAAAVAPRDPSTLDDVLLAAAARTSAVVRPSLSQGLKDPRAQGFRF</sequence>
<dbReference type="Proteomes" id="UP000241818">
    <property type="component" value="Unassembled WGS sequence"/>
</dbReference>
<keyword evidence="2" id="KW-0472">Membrane</keyword>
<dbReference type="RefSeq" id="XP_024722238.1">
    <property type="nucleotide sequence ID" value="XM_024865611.1"/>
</dbReference>
<feature type="compositionally biased region" description="Basic and acidic residues" evidence="1">
    <location>
        <begin position="9"/>
        <end position="33"/>
    </location>
</feature>
<proteinExistence type="predicted"/>
<dbReference type="GeneID" id="36573692"/>
<organism evidence="3 4">
    <name type="scientific">Amorphotheca resinae ATCC 22711</name>
    <dbReference type="NCBI Taxonomy" id="857342"/>
    <lineage>
        <taxon>Eukaryota</taxon>
        <taxon>Fungi</taxon>
        <taxon>Dikarya</taxon>
        <taxon>Ascomycota</taxon>
        <taxon>Pezizomycotina</taxon>
        <taxon>Leotiomycetes</taxon>
        <taxon>Helotiales</taxon>
        <taxon>Amorphothecaceae</taxon>
        <taxon>Amorphotheca</taxon>
    </lineage>
</organism>
<protein>
    <submittedName>
        <fullName evidence="3">Uncharacterized protein</fullName>
    </submittedName>
</protein>
<evidence type="ECO:0000313" key="3">
    <source>
        <dbReference type="EMBL" id="PSS22083.1"/>
    </source>
</evidence>
<keyword evidence="2" id="KW-0812">Transmembrane</keyword>
<keyword evidence="4" id="KW-1185">Reference proteome</keyword>
<evidence type="ECO:0000256" key="2">
    <source>
        <dbReference type="SAM" id="Phobius"/>
    </source>
</evidence>
<evidence type="ECO:0000256" key="1">
    <source>
        <dbReference type="SAM" id="MobiDB-lite"/>
    </source>
</evidence>
<keyword evidence="2" id="KW-1133">Transmembrane helix</keyword>
<dbReference type="AlphaFoldDB" id="A0A2T3B5S5"/>
<dbReference type="InParanoid" id="A0A2T3B5S5"/>
<dbReference type="EMBL" id="KZ679009">
    <property type="protein sequence ID" value="PSS22083.1"/>
    <property type="molecule type" value="Genomic_DNA"/>
</dbReference>
<name>A0A2T3B5S5_AMORE</name>
<feature type="transmembrane region" description="Helical" evidence="2">
    <location>
        <begin position="85"/>
        <end position="106"/>
    </location>
</feature>
<evidence type="ECO:0000313" key="4">
    <source>
        <dbReference type="Proteomes" id="UP000241818"/>
    </source>
</evidence>
<reference evidence="3 4" key="1">
    <citation type="journal article" date="2018" name="New Phytol.">
        <title>Comparative genomics and transcriptomics depict ericoid mycorrhizal fungi as versatile saprotrophs and plant mutualists.</title>
        <authorList>
            <person name="Martino E."/>
            <person name="Morin E."/>
            <person name="Grelet G.A."/>
            <person name="Kuo A."/>
            <person name="Kohler A."/>
            <person name="Daghino S."/>
            <person name="Barry K.W."/>
            <person name="Cichocki N."/>
            <person name="Clum A."/>
            <person name="Dockter R.B."/>
            <person name="Hainaut M."/>
            <person name="Kuo R.C."/>
            <person name="LaButti K."/>
            <person name="Lindahl B.D."/>
            <person name="Lindquist E.A."/>
            <person name="Lipzen A."/>
            <person name="Khouja H.R."/>
            <person name="Magnuson J."/>
            <person name="Murat C."/>
            <person name="Ohm R.A."/>
            <person name="Singer S.W."/>
            <person name="Spatafora J.W."/>
            <person name="Wang M."/>
            <person name="Veneault-Fourrey C."/>
            <person name="Henrissat B."/>
            <person name="Grigoriev I.V."/>
            <person name="Martin F.M."/>
            <person name="Perotto S."/>
        </authorList>
    </citation>
    <scope>NUCLEOTIDE SEQUENCE [LARGE SCALE GENOMIC DNA]</scope>
    <source>
        <strain evidence="3 4">ATCC 22711</strain>
    </source>
</reference>
<feature type="region of interest" description="Disordered" evidence="1">
    <location>
        <begin position="1"/>
        <end position="43"/>
    </location>
</feature>
<accession>A0A2T3B5S5</accession>
<gene>
    <name evidence="3" type="ORF">M430DRAFT_274395</name>
</gene>